<organism evidence="1 2">
    <name type="scientific">Trifolium subterraneum</name>
    <name type="common">Subterranean clover</name>
    <dbReference type="NCBI Taxonomy" id="3900"/>
    <lineage>
        <taxon>Eukaryota</taxon>
        <taxon>Viridiplantae</taxon>
        <taxon>Streptophyta</taxon>
        <taxon>Embryophyta</taxon>
        <taxon>Tracheophyta</taxon>
        <taxon>Spermatophyta</taxon>
        <taxon>Magnoliopsida</taxon>
        <taxon>eudicotyledons</taxon>
        <taxon>Gunneridae</taxon>
        <taxon>Pentapetalae</taxon>
        <taxon>rosids</taxon>
        <taxon>fabids</taxon>
        <taxon>Fabales</taxon>
        <taxon>Fabaceae</taxon>
        <taxon>Papilionoideae</taxon>
        <taxon>50 kb inversion clade</taxon>
        <taxon>NPAAA clade</taxon>
        <taxon>Hologalegina</taxon>
        <taxon>IRL clade</taxon>
        <taxon>Trifolieae</taxon>
        <taxon>Trifolium</taxon>
    </lineage>
</organism>
<gene>
    <name evidence="1" type="ORF">TSUD_155810</name>
</gene>
<name>A0A2Z6MUR7_TRISU</name>
<sequence>MPWTDLSVEICKLKVFITTQTDLGSHHCLPCGGGRWLLWWLRSLCVDWVVTSVSSWFGFINP</sequence>
<dbReference type="EMBL" id="DF973605">
    <property type="protein sequence ID" value="GAU35806.1"/>
    <property type="molecule type" value="Genomic_DNA"/>
</dbReference>
<proteinExistence type="predicted"/>
<accession>A0A2Z6MUR7</accession>
<protein>
    <submittedName>
        <fullName evidence="1">Uncharacterized protein</fullName>
    </submittedName>
</protein>
<dbReference type="AlphaFoldDB" id="A0A2Z6MUR7"/>
<evidence type="ECO:0000313" key="2">
    <source>
        <dbReference type="Proteomes" id="UP000242715"/>
    </source>
</evidence>
<reference evidence="2" key="1">
    <citation type="journal article" date="2017" name="Front. Plant Sci.">
        <title>Climate Clever Clovers: New Paradigm to Reduce the Environmental Footprint of Ruminants by Breeding Low Methanogenic Forages Utilizing Haplotype Variation.</title>
        <authorList>
            <person name="Kaur P."/>
            <person name="Appels R."/>
            <person name="Bayer P.E."/>
            <person name="Keeble-Gagnere G."/>
            <person name="Wang J."/>
            <person name="Hirakawa H."/>
            <person name="Shirasawa K."/>
            <person name="Vercoe P."/>
            <person name="Stefanova K."/>
            <person name="Durmic Z."/>
            <person name="Nichols P."/>
            <person name="Revell C."/>
            <person name="Isobe S.N."/>
            <person name="Edwards D."/>
            <person name="Erskine W."/>
        </authorList>
    </citation>
    <scope>NUCLEOTIDE SEQUENCE [LARGE SCALE GENOMIC DNA]</scope>
    <source>
        <strain evidence="2">cv. Daliak</strain>
    </source>
</reference>
<evidence type="ECO:0000313" key="1">
    <source>
        <dbReference type="EMBL" id="GAU35806.1"/>
    </source>
</evidence>
<dbReference type="Proteomes" id="UP000242715">
    <property type="component" value="Unassembled WGS sequence"/>
</dbReference>
<keyword evidence="2" id="KW-1185">Reference proteome</keyword>